<dbReference type="InterPro" id="IPR003285">
    <property type="entry name" value="Sup35"/>
</dbReference>
<evidence type="ECO:0000259" key="15">
    <source>
        <dbReference type="PROSITE" id="PS51722"/>
    </source>
</evidence>
<evidence type="ECO:0000256" key="12">
    <source>
        <dbReference type="ARBA" id="ARBA00030845"/>
    </source>
</evidence>
<dbReference type="OrthoDB" id="342024at2759"/>
<dbReference type="GO" id="GO:0005829">
    <property type="term" value="C:cytosol"/>
    <property type="evidence" value="ECO:0007669"/>
    <property type="project" value="GOC"/>
</dbReference>
<evidence type="ECO:0000256" key="9">
    <source>
        <dbReference type="ARBA" id="ARBA00023134"/>
    </source>
</evidence>
<evidence type="ECO:0000256" key="4">
    <source>
        <dbReference type="ARBA" id="ARBA00022490"/>
    </source>
</evidence>
<comment type="similarity">
    <text evidence="2">Belongs to the TRAFAC class translation factor GTPase superfamily. Classic translation factor GTPase family. EF-Tu/EF-1A subfamily.</text>
</comment>
<dbReference type="PRINTS" id="PR01343">
    <property type="entry name" value="YEASTERF"/>
</dbReference>
<name>A0A2S5BDC6_9BASI</name>
<dbReference type="InterPro" id="IPR000795">
    <property type="entry name" value="T_Tr_GTP-bd_dom"/>
</dbReference>
<comment type="subcellular location">
    <subcellularLocation>
        <location evidence="1">Cytoplasm</location>
    </subcellularLocation>
</comment>
<dbReference type="PROSITE" id="PS51722">
    <property type="entry name" value="G_TR_2"/>
    <property type="match status" value="1"/>
</dbReference>
<reference evidence="16 17" key="1">
    <citation type="journal article" date="2018" name="Front. Microbiol.">
        <title>Prospects for Fungal Bioremediation of Acidic Radioactive Waste Sites: Characterization and Genome Sequence of Rhodotorula taiwanensis MD1149.</title>
        <authorList>
            <person name="Tkavc R."/>
            <person name="Matrosova V.Y."/>
            <person name="Grichenko O.E."/>
            <person name="Gostincar C."/>
            <person name="Volpe R.P."/>
            <person name="Klimenkova P."/>
            <person name="Gaidamakova E.K."/>
            <person name="Zhou C.E."/>
            <person name="Stewart B.J."/>
            <person name="Lyman M.G."/>
            <person name="Malfatti S.A."/>
            <person name="Rubinfeld B."/>
            <person name="Courtot M."/>
            <person name="Singh J."/>
            <person name="Dalgard C.L."/>
            <person name="Hamilton T."/>
            <person name="Frey K.G."/>
            <person name="Gunde-Cimerman N."/>
            <person name="Dugan L."/>
            <person name="Daly M.J."/>
        </authorList>
    </citation>
    <scope>NUCLEOTIDE SEQUENCE [LARGE SCALE GENOMIC DNA]</scope>
    <source>
        <strain evidence="16 17">MD1149</strain>
    </source>
</reference>
<feature type="compositionally biased region" description="Basic and acidic residues" evidence="14">
    <location>
        <begin position="276"/>
        <end position="302"/>
    </location>
</feature>
<dbReference type="InterPro" id="IPR027417">
    <property type="entry name" value="P-loop_NTPase"/>
</dbReference>
<dbReference type="SUPFAM" id="SSF50465">
    <property type="entry name" value="EF-Tu/eEF-1alpha/eIF2-gamma C-terminal domain"/>
    <property type="match status" value="1"/>
</dbReference>
<keyword evidence="5" id="KW-0597">Phosphoprotein</keyword>
<evidence type="ECO:0000256" key="1">
    <source>
        <dbReference type="ARBA" id="ARBA00004496"/>
    </source>
</evidence>
<dbReference type="CDD" id="cd01883">
    <property type="entry name" value="EF1_alpha"/>
    <property type="match status" value="1"/>
</dbReference>
<dbReference type="PRINTS" id="PR00315">
    <property type="entry name" value="ELONGATNFCT"/>
</dbReference>
<evidence type="ECO:0000256" key="10">
    <source>
        <dbReference type="ARBA" id="ARBA00029585"/>
    </source>
</evidence>
<dbReference type="GO" id="GO:0018444">
    <property type="term" value="C:translation release factor complex"/>
    <property type="evidence" value="ECO:0007669"/>
    <property type="project" value="UniProtKB-ARBA"/>
</dbReference>
<evidence type="ECO:0000256" key="6">
    <source>
        <dbReference type="ARBA" id="ARBA00022737"/>
    </source>
</evidence>
<dbReference type="GO" id="GO:0003747">
    <property type="term" value="F:translation release factor activity"/>
    <property type="evidence" value="ECO:0007669"/>
    <property type="project" value="InterPro"/>
</dbReference>
<keyword evidence="8" id="KW-0648">Protein biosynthesis</keyword>
<gene>
    <name evidence="16" type="ORF">BMF94_2246</name>
</gene>
<dbReference type="GO" id="GO:0005525">
    <property type="term" value="F:GTP binding"/>
    <property type="evidence" value="ECO:0007669"/>
    <property type="project" value="UniProtKB-KW"/>
</dbReference>
<evidence type="ECO:0000256" key="7">
    <source>
        <dbReference type="ARBA" id="ARBA00022741"/>
    </source>
</evidence>
<dbReference type="GO" id="GO:0003924">
    <property type="term" value="F:GTPase activity"/>
    <property type="evidence" value="ECO:0007669"/>
    <property type="project" value="InterPro"/>
</dbReference>
<dbReference type="Pfam" id="PF00009">
    <property type="entry name" value="GTP_EFTU"/>
    <property type="match status" value="1"/>
</dbReference>
<dbReference type="CDD" id="cd04089">
    <property type="entry name" value="eRF3_II"/>
    <property type="match status" value="1"/>
</dbReference>
<dbReference type="CDD" id="cd03704">
    <property type="entry name" value="eRF3_C_III"/>
    <property type="match status" value="1"/>
</dbReference>
<evidence type="ECO:0000256" key="2">
    <source>
        <dbReference type="ARBA" id="ARBA00007249"/>
    </source>
</evidence>
<dbReference type="SUPFAM" id="SSF52540">
    <property type="entry name" value="P-loop containing nucleoside triphosphate hydrolases"/>
    <property type="match status" value="1"/>
</dbReference>
<keyword evidence="7" id="KW-0547">Nucleotide-binding</keyword>
<feature type="region of interest" description="Disordered" evidence="14">
    <location>
        <begin position="118"/>
        <end position="302"/>
    </location>
</feature>
<evidence type="ECO:0000313" key="17">
    <source>
        <dbReference type="Proteomes" id="UP000237144"/>
    </source>
</evidence>
<comment type="caution">
    <text evidence="16">The sequence shown here is derived from an EMBL/GenBank/DDBJ whole genome shotgun (WGS) entry which is preliminary data.</text>
</comment>
<dbReference type="InterPro" id="IPR009001">
    <property type="entry name" value="Transl_elong_EF1A/Init_IF2_C"/>
</dbReference>
<keyword evidence="6" id="KW-0677">Repeat</keyword>
<dbReference type="InterPro" id="IPR031157">
    <property type="entry name" value="G_TR_CS"/>
</dbReference>
<dbReference type="Gene3D" id="3.40.50.300">
    <property type="entry name" value="P-loop containing nucleotide triphosphate hydrolases"/>
    <property type="match status" value="1"/>
</dbReference>
<feature type="compositionally biased region" description="Low complexity" evidence="14">
    <location>
        <begin position="141"/>
        <end position="150"/>
    </location>
</feature>
<evidence type="ECO:0000256" key="3">
    <source>
        <dbReference type="ARBA" id="ARBA00015765"/>
    </source>
</evidence>
<dbReference type="InterPro" id="IPR054696">
    <property type="entry name" value="GTP-eEF1A_C"/>
</dbReference>
<organism evidence="16 17">
    <name type="scientific">Rhodotorula taiwanensis</name>
    <dbReference type="NCBI Taxonomy" id="741276"/>
    <lineage>
        <taxon>Eukaryota</taxon>
        <taxon>Fungi</taxon>
        <taxon>Dikarya</taxon>
        <taxon>Basidiomycota</taxon>
        <taxon>Pucciniomycotina</taxon>
        <taxon>Microbotryomycetes</taxon>
        <taxon>Sporidiobolales</taxon>
        <taxon>Sporidiobolaceae</taxon>
        <taxon>Rhodotorula</taxon>
    </lineage>
</organism>
<dbReference type="InterPro" id="IPR050100">
    <property type="entry name" value="TRAFAC_GTPase_members"/>
</dbReference>
<dbReference type="PANTHER" id="PTHR23115">
    <property type="entry name" value="TRANSLATION FACTOR"/>
    <property type="match status" value="1"/>
</dbReference>
<dbReference type="FunFam" id="2.40.30.10:FF:000017">
    <property type="entry name" value="Eukaryotic peptide chain release factor GTP-binding subunit"/>
    <property type="match status" value="1"/>
</dbReference>
<dbReference type="FunFam" id="2.40.30.10:FF:000020">
    <property type="entry name" value="Translation elongation factor EF-1"/>
    <property type="match status" value="1"/>
</dbReference>
<accession>A0A2S5BDC6</accession>
<evidence type="ECO:0000313" key="16">
    <source>
        <dbReference type="EMBL" id="POY74770.1"/>
    </source>
</evidence>
<dbReference type="GO" id="GO:0002184">
    <property type="term" value="P:cytoplasmic translational termination"/>
    <property type="evidence" value="ECO:0007669"/>
    <property type="project" value="UniProtKB-ARBA"/>
</dbReference>
<dbReference type="AlphaFoldDB" id="A0A2S5BDC6"/>
<dbReference type="InterPro" id="IPR004161">
    <property type="entry name" value="EFTu-like_2"/>
</dbReference>
<dbReference type="Pfam" id="PF22594">
    <property type="entry name" value="GTP-eEF1A_C"/>
    <property type="match status" value="1"/>
</dbReference>
<protein>
    <recommendedName>
        <fullName evidence="3">Eukaryotic peptide chain release factor GTP-binding subunit</fullName>
    </recommendedName>
    <alternativeName>
        <fullName evidence="13">ERF-3</fullName>
    </alternativeName>
    <alternativeName>
        <fullName evidence="12">ERF2</fullName>
    </alternativeName>
    <alternativeName>
        <fullName evidence="10">Polypeptide release factor 3</fullName>
    </alternativeName>
    <alternativeName>
        <fullName evidence="11">Translation release factor 3</fullName>
    </alternativeName>
</protein>
<dbReference type="EMBL" id="PJQD01000022">
    <property type="protein sequence ID" value="POY74770.1"/>
    <property type="molecule type" value="Genomic_DNA"/>
</dbReference>
<dbReference type="STRING" id="741276.A0A2S5BDC6"/>
<evidence type="ECO:0000256" key="14">
    <source>
        <dbReference type="SAM" id="MobiDB-lite"/>
    </source>
</evidence>
<evidence type="ECO:0000256" key="8">
    <source>
        <dbReference type="ARBA" id="ARBA00022917"/>
    </source>
</evidence>
<dbReference type="Pfam" id="PF03144">
    <property type="entry name" value="GTP_EFTU_D2"/>
    <property type="match status" value="1"/>
</dbReference>
<dbReference type="Gene3D" id="2.40.30.10">
    <property type="entry name" value="Translation factors"/>
    <property type="match status" value="2"/>
</dbReference>
<feature type="compositionally biased region" description="Low complexity" evidence="14">
    <location>
        <begin position="221"/>
        <end position="275"/>
    </location>
</feature>
<evidence type="ECO:0000256" key="13">
    <source>
        <dbReference type="ARBA" id="ARBA00031881"/>
    </source>
</evidence>
<proteinExistence type="inferred from homology"/>
<feature type="domain" description="Tr-type G" evidence="15">
    <location>
        <begin position="331"/>
        <end position="563"/>
    </location>
</feature>
<keyword evidence="9" id="KW-0342">GTP-binding</keyword>
<sequence>MVPVYELATLWEPKSAVRAFLRSGIIINLDDYAHVRGYMAGNFNPNANSFNPNAGSFVPGGAPAFVPGQPYGGAAGYPQQGQPQGNPADYYNQYAGAYAAGGYGGQYGYAPQQGYGQAPAGYDAQDPFAARYNGGGGAPGGYQPPQQQQQTRVYEPPVRSTGPASSAPFVRGTTDPNAPAPAKAPTMSLSIGGGGKTVSLPKADPDAKPASVSLKIGGGSSSASKAAGSSSAAGSSKAATPASSSKAATPNSSKPSTPVAGKSSSAAPAAAAAPAAKKEDKSEAVKAKKDAQAEQKKADDAKKDAVAAEIQAVADQEALEDLYGGEAKDVKPHVNIVFIGHVDAGKSTMGGNILYLCGMVDKRTLEKYEREAKEAGRESWYLSWALDSTSQEREKGKTVEVGRAYFETTQRRYTILDAPGHKSFVPSMISGAAQADVAVLVISARKGEFETGFEKGGQTREHAMLVKTAGVQKLVVVVNKMDDPTVNWDKERYDEIVGKLTPFLKGTGYNMKTDVTFIPVSGFTGANIKEPADRKVAPWVEGKPLLTFLDDMPLLDRKTNAPLMVPISEKYNDMGCVVVGKLESGKIRKNQDLLLMPNKTPVQATAIFNEMEEEVPIAMSGDNVRIRLRGIEDTDIGIGFVLTDPKKPVHAVTQFEAQLVIIDVKNIITAGYQAMIHVHTASEEVSLTALLNYFDRKTGRKSRKPPQFAKKGMKVIALVEASSALCVETFASTPQLGRFTLRDEGKTVAIGKITKLIERTEDLPDVAKLEIGA</sequence>
<evidence type="ECO:0000256" key="11">
    <source>
        <dbReference type="ARBA" id="ARBA00030210"/>
    </source>
</evidence>
<dbReference type="Proteomes" id="UP000237144">
    <property type="component" value="Unassembled WGS sequence"/>
</dbReference>
<dbReference type="InterPro" id="IPR009000">
    <property type="entry name" value="Transl_B-barrel_sf"/>
</dbReference>
<dbReference type="SUPFAM" id="SSF50447">
    <property type="entry name" value="Translation proteins"/>
    <property type="match status" value="1"/>
</dbReference>
<dbReference type="GO" id="GO:0000288">
    <property type="term" value="P:nuclear-transcribed mRNA catabolic process, deadenylation-dependent decay"/>
    <property type="evidence" value="ECO:0007669"/>
    <property type="project" value="InterPro"/>
</dbReference>
<dbReference type="FunFam" id="3.40.50.300:FF:000503">
    <property type="entry name" value="Peptide chain release factor subunit 3"/>
    <property type="match status" value="1"/>
</dbReference>
<keyword evidence="4" id="KW-0963">Cytoplasm</keyword>
<keyword evidence="17" id="KW-1185">Reference proteome</keyword>
<evidence type="ECO:0000256" key="5">
    <source>
        <dbReference type="ARBA" id="ARBA00022553"/>
    </source>
</evidence>
<dbReference type="PROSITE" id="PS00301">
    <property type="entry name" value="G_TR_1"/>
    <property type="match status" value="1"/>
</dbReference>